<accession>A0A834LSK5</accession>
<keyword evidence="4" id="KW-0378">Hydrolase</keyword>
<evidence type="ECO:0000313" key="5">
    <source>
        <dbReference type="EMBL" id="KAF7148737.1"/>
    </source>
</evidence>
<dbReference type="InterPro" id="IPR019363">
    <property type="entry name" value="LDAH"/>
</dbReference>
<dbReference type="OrthoDB" id="448051at2759"/>
<evidence type="ECO:0000256" key="4">
    <source>
        <dbReference type="ARBA" id="ARBA00022801"/>
    </source>
</evidence>
<gene>
    <name evidence="5" type="ORF">RHSIM_Rhsim03G0067100</name>
</gene>
<dbReference type="SUPFAM" id="SSF53474">
    <property type="entry name" value="alpha/beta-Hydrolases"/>
    <property type="match status" value="1"/>
</dbReference>
<dbReference type="Gene3D" id="3.40.50.1820">
    <property type="entry name" value="alpha/beta hydrolase"/>
    <property type="match status" value="1"/>
</dbReference>
<protein>
    <recommendedName>
        <fullName evidence="7">Lipid droplet-associated hydrolase</fullName>
    </recommendedName>
</protein>
<dbReference type="GO" id="GO:0016298">
    <property type="term" value="F:lipase activity"/>
    <property type="evidence" value="ECO:0007669"/>
    <property type="project" value="InterPro"/>
</dbReference>
<dbReference type="InterPro" id="IPR029058">
    <property type="entry name" value="AB_hydrolase_fold"/>
</dbReference>
<sequence>MCICFRTRHLTNCARRAMGLETMDKTHLIGEKRSVNFRLHNVSGYKTELLEIQAADPKLHVLFIPGNPGVVSFYADFLENLYELLDGTASITGKTCLLLSSSVGYISHTKKNWEHRRLFSLEEQINHKMDFIKLELQNIEVPLILVGHSIGSYMSIEVLRRLPEKVIYCIGLYPFLAVNTQSSEQSSIGRLANLVWDLIVFELGASKVFGWRNKIINNILGLTMEEQVATKPSSTITLASKELTEDCHEVDHALATTGAKYSTLCALVPKPAPLSNPVQRISPKEGKDLTGQLDVALGNINSQESLEHHVAWIFYIRLRDSRGSPILSVAVSSAVGLLGLLPTKASRFLVRHSVGKSWCTSAVEALCTHVLQYHVMRNVLFLAMTEFKTLSETPDWSFMREKQSQIAFLFGAEDHWGPLQMFDEISSNVPGAALAVEREGHSHAFSCTTAGSLWVAQHVANLIKSRHTSSSQ</sequence>
<evidence type="ECO:0000256" key="2">
    <source>
        <dbReference type="ARBA" id="ARBA00008300"/>
    </source>
</evidence>
<evidence type="ECO:0008006" key="7">
    <source>
        <dbReference type="Google" id="ProtNLM"/>
    </source>
</evidence>
<evidence type="ECO:0000256" key="1">
    <source>
        <dbReference type="ARBA" id="ARBA00004502"/>
    </source>
</evidence>
<dbReference type="GO" id="GO:0005811">
    <property type="term" value="C:lipid droplet"/>
    <property type="evidence" value="ECO:0007669"/>
    <property type="project" value="UniProtKB-SubCell"/>
</dbReference>
<dbReference type="EMBL" id="WJXA01000003">
    <property type="protein sequence ID" value="KAF7148737.1"/>
    <property type="molecule type" value="Genomic_DNA"/>
</dbReference>
<keyword evidence="6" id="KW-1185">Reference proteome</keyword>
<organism evidence="5 6">
    <name type="scientific">Rhododendron simsii</name>
    <name type="common">Sims's rhododendron</name>
    <dbReference type="NCBI Taxonomy" id="118357"/>
    <lineage>
        <taxon>Eukaryota</taxon>
        <taxon>Viridiplantae</taxon>
        <taxon>Streptophyta</taxon>
        <taxon>Embryophyta</taxon>
        <taxon>Tracheophyta</taxon>
        <taxon>Spermatophyta</taxon>
        <taxon>Magnoliopsida</taxon>
        <taxon>eudicotyledons</taxon>
        <taxon>Gunneridae</taxon>
        <taxon>Pentapetalae</taxon>
        <taxon>asterids</taxon>
        <taxon>Ericales</taxon>
        <taxon>Ericaceae</taxon>
        <taxon>Ericoideae</taxon>
        <taxon>Rhodoreae</taxon>
        <taxon>Rhododendron</taxon>
    </lineage>
</organism>
<dbReference type="Pfam" id="PF10230">
    <property type="entry name" value="LIDHydrolase"/>
    <property type="match status" value="2"/>
</dbReference>
<dbReference type="GO" id="GO:0019915">
    <property type="term" value="P:lipid storage"/>
    <property type="evidence" value="ECO:0007669"/>
    <property type="project" value="InterPro"/>
</dbReference>
<dbReference type="AlphaFoldDB" id="A0A834LSK5"/>
<keyword evidence="3" id="KW-0551">Lipid droplet</keyword>
<comment type="similarity">
    <text evidence="2">Belongs to the AB hydrolase superfamily. LDAH family.</text>
</comment>
<name>A0A834LSK5_RHOSS</name>
<dbReference type="Proteomes" id="UP000626092">
    <property type="component" value="Unassembled WGS sequence"/>
</dbReference>
<comment type="subcellular location">
    <subcellularLocation>
        <location evidence="1">Lipid droplet</location>
    </subcellularLocation>
</comment>
<evidence type="ECO:0000256" key="3">
    <source>
        <dbReference type="ARBA" id="ARBA00022677"/>
    </source>
</evidence>
<dbReference type="PANTHER" id="PTHR13390">
    <property type="entry name" value="LIPASE"/>
    <property type="match status" value="1"/>
</dbReference>
<reference evidence="5" key="1">
    <citation type="submission" date="2019-11" db="EMBL/GenBank/DDBJ databases">
        <authorList>
            <person name="Liu Y."/>
            <person name="Hou J."/>
            <person name="Li T.-Q."/>
            <person name="Guan C.-H."/>
            <person name="Wu X."/>
            <person name="Wu H.-Z."/>
            <person name="Ling F."/>
            <person name="Zhang R."/>
            <person name="Shi X.-G."/>
            <person name="Ren J.-P."/>
            <person name="Chen E.-F."/>
            <person name="Sun J.-M."/>
        </authorList>
    </citation>
    <scope>NUCLEOTIDE SEQUENCE</scope>
    <source>
        <strain evidence="5">Adult_tree_wgs_1</strain>
        <tissue evidence="5">Leaves</tissue>
    </source>
</reference>
<proteinExistence type="inferred from homology"/>
<comment type="caution">
    <text evidence="5">The sequence shown here is derived from an EMBL/GenBank/DDBJ whole genome shotgun (WGS) entry which is preliminary data.</text>
</comment>
<dbReference type="PANTHER" id="PTHR13390:SF0">
    <property type="entry name" value="LIPID DROPLET-ASSOCIATED HYDROLASE"/>
    <property type="match status" value="1"/>
</dbReference>
<evidence type="ECO:0000313" key="6">
    <source>
        <dbReference type="Proteomes" id="UP000626092"/>
    </source>
</evidence>